<keyword evidence="2" id="KW-1185">Reference proteome</keyword>
<gene>
    <name evidence="1" type="ORF">H2198_000571</name>
</gene>
<dbReference type="EMBL" id="JAPDRQ010000006">
    <property type="protein sequence ID" value="KAJ9663811.1"/>
    <property type="molecule type" value="Genomic_DNA"/>
</dbReference>
<evidence type="ECO:0000313" key="2">
    <source>
        <dbReference type="Proteomes" id="UP001172386"/>
    </source>
</evidence>
<reference evidence="1" key="1">
    <citation type="submission" date="2022-10" db="EMBL/GenBank/DDBJ databases">
        <title>Culturing micro-colonial fungi from biological soil crusts in the Mojave desert and describing Neophaeococcomyces mojavensis, and introducing the new genera and species Taxawa tesnikishii.</title>
        <authorList>
            <person name="Kurbessoian T."/>
            <person name="Stajich J.E."/>
        </authorList>
    </citation>
    <scope>NUCLEOTIDE SEQUENCE</scope>
    <source>
        <strain evidence="1">JES_112</strain>
    </source>
</reference>
<name>A0ACC3AJ64_9EURO</name>
<protein>
    <submittedName>
        <fullName evidence="1">Uncharacterized protein</fullName>
    </submittedName>
</protein>
<organism evidence="1 2">
    <name type="scientific">Neophaeococcomyces mojaviensis</name>
    <dbReference type="NCBI Taxonomy" id="3383035"/>
    <lineage>
        <taxon>Eukaryota</taxon>
        <taxon>Fungi</taxon>
        <taxon>Dikarya</taxon>
        <taxon>Ascomycota</taxon>
        <taxon>Pezizomycotina</taxon>
        <taxon>Eurotiomycetes</taxon>
        <taxon>Chaetothyriomycetidae</taxon>
        <taxon>Chaetothyriales</taxon>
        <taxon>Chaetothyriales incertae sedis</taxon>
        <taxon>Neophaeococcomyces</taxon>
    </lineage>
</organism>
<proteinExistence type="predicted"/>
<comment type="caution">
    <text evidence="1">The sequence shown here is derived from an EMBL/GenBank/DDBJ whole genome shotgun (WGS) entry which is preliminary data.</text>
</comment>
<accession>A0ACC3AJ64</accession>
<dbReference type="Proteomes" id="UP001172386">
    <property type="component" value="Unassembled WGS sequence"/>
</dbReference>
<sequence>MAVDQYYEKVAGDEDSGNPLVGGERATRRAPPSSTQKRSLLTKVALGAIAVTVFIAAVALVSSAVVSYRLPAAAEAALAKASGTTSSALPASTAADKEKTGGFEGMEGGTGDKDATSTISAPISTATDSIFFNASHHQPLRECGGTPEEARANGCVYDVMMQLWTPPECMDAPLSERYLEAGNWTWYANADASRIYTDEEIRKGEHDVVYVAQSYHRHHCIFAWERLVRAMRNQGPLITELISYDHVMHCRHKTLTLPEEGAEDVRGVIAPTGYTKCASYDVWIQNLPYNKMSSSD</sequence>
<evidence type="ECO:0000313" key="1">
    <source>
        <dbReference type="EMBL" id="KAJ9663811.1"/>
    </source>
</evidence>